<evidence type="ECO:0000313" key="3">
    <source>
        <dbReference type="Proteomes" id="UP000319004"/>
    </source>
</evidence>
<reference evidence="2 3" key="1">
    <citation type="submission" date="2019-03" db="EMBL/GenBank/DDBJ databases">
        <title>Deep-cultivation of Planctomycetes and their phenomic and genomic characterization uncovers novel biology.</title>
        <authorList>
            <person name="Wiegand S."/>
            <person name="Jogler M."/>
            <person name="Boedeker C."/>
            <person name="Pinto D."/>
            <person name="Vollmers J."/>
            <person name="Rivas-Marin E."/>
            <person name="Kohn T."/>
            <person name="Peeters S.H."/>
            <person name="Heuer A."/>
            <person name="Rast P."/>
            <person name="Oberbeckmann S."/>
            <person name="Bunk B."/>
            <person name="Jeske O."/>
            <person name="Meyerdierks A."/>
            <person name="Storesund J.E."/>
            <person name="Kallscheuer N."/>
            <person name="Luecker S."/>
            <person name="Lage O.M."/>
            <person name="Pohl T."/>
            <person name="Merkel B.J."/>
            <person name="Hornburger P."/>
            <person name="Mueller R.-W."/>
            <person name="Bruemmer F."/>
            <person name="Labrenz M."/>
            <person name="Spormann A.M."/>
            <person name="Op den Camp H."/>
            <person name="Overmann J."/>
            <person name="Amann R."/>
            <person name="Jetten M.S.M."/>
            <person name="Mascher T."/>
            <person name="Medema M.H."/>
            <person name="Devos D.P."/>
            <person name="Kaster A.-K."/>
            <person name="Ovreas L."/>
            <person name="Rohde M."/>
            <person name="Galperin M.Y."/>
            <person name="Jogler C."/>
        </authorList>
    </citation>
    <scope>NUCLEOTIDE SEQUENCE [LARGE SCALE GENOMIC DNA]</scope>
    <source>
        <strain evidence="2 3">Enr13</strain>
    </source>
</reference>
<dbReference type="EMBL" id="CP037423">
    <property type="protein sequence ID" value="QDV41587.1"/>
    <property type="molecule type" value="Genomic_DNA"/>
</dbReference>
<gene>
    <name evidence="2" type="ORF">Enr13x_14300</name>
</gene>
<protein>
    <submittedName>
        <fullName evidence="2">Uncharacterized protein</fullName>
    </submittedName>
</protein>
<sequence length="126" mass="14184">MVMKGSLRIQKVVGDMHQLRRSQWMAIAESDPELTDPPPRMGRNPANGQLMQLRLPPDERALETDGEIIGRFFWDTIHYPSPGSDGPAWDDELGTVTANYALEHEDHVRSIAELFASIMDAELVLD</sequence>
<keyword evidence="3" id="KW-1185">Reference proteome</keyword>
<name>A0A518HL63_9BACT</name>
<dbReference type="KEGG" id="snep:Enr13x_14300"/>
<dbReference type="AlphaFoldDB" id="A0A518HL63"/>
<proteinExistence type="predicted"/>
<evidence type="ECO:0000256" key="1">
    <source>
        <dbReference type="SAM" id="MobiDB-lite"/>
    </source>
</evidence>
<evidence type="ECO:0000313" key="2">
    <source>
        <dbReference type="EMBL" id="QDV41587.1"/>
    </source>
</evidence>
<accession>A0A518HL63</accession>
<organism evidence="2 3">
    <name type="scientific">Stieleria neptunia</name>
    <dbReference type="NCBI Taxonomy" id="2527979"/>
    <lineage>
        <taxon>Bacteria</taxon>
        <taxon>Pseudomonadati</taxon>
        <taxon>Planctomycetota</taxon>
        <taxon>Planctomycetia</taxon>
        <taxon>Pirellulales</taxon>
        <taxon>Pirellulaceae</taxon>
        <taxon>Stieleria</taxon>
    </lineage>
</organism>
<dbReference type="Proteomes" id="UP000319004">
    <property type="component" value="Chromosome"/>
</dbReference>
<feature type="region of interest" description="Disordered" evidence="1">
    <location>
        <begin position="30"/>
        <end position="49"/>
    </location>
</feature>